<name>A0A5B7H5D7_PORTR</name>
<sequence>MRRHLHQGNTLSDASA</sequence>
<proteinExistence type="predicted"/>
<comment type="caution">
    <text evidence="1">The sequence shown here is derived from an EMBL/GenBank/DDBJ whole genome shotgun (WGS) entry which is preliminary data.</text>
</comment>
<gene>
    <name evidence="1" type="ORF">E2C01_062017</name>
</gene>
<reference evidence="1 2" key="1">
    <citation type="submission" date="2019-05" db="EMBL/GenBank/DDBJ databases">
        <title>Another draft genome of Portunus trituberculatus and its Hox gene families provides insights of decapod evolution.</title>
        <authorList>
            <person name="Jeong J.-H."/>
            <person name="Song I."/>
            <person name="Kim S."/>
            <person name="Choi T."/>
            <person name="Kim D."/>
            <person name="Ryu S."/>
            <person name="Kim W."/>
        </authorList>
    </citation>
    <scope>NUCLEOTIDE SEQUENCE [LARGE SCALE GENOMIC DNA]</scope>
    <source>
        <tissue evidence="1">Muscle</tissue>
    </source>
</reference>
<accession>A0A5B7H5D7</accession>
<dbReference type="Proteomes" id="UP000324222">
    <property type="component" value="Unassembled WGS sequence"/>
</dbReference>
<organism evidence="1 2">
    <name type="scientific">Portunus trituberculatus</name>
    <name type="common">Swimming crab</name>
    <name type="synonym">Neptunus trituberculatus</name>
    <dbReference type="NCBI Taxonomy" id="210409"/>
    <lineage>
        <taxon>Eukaryota</taxon>
        <taxon>Metazoa</taxon>
        <taxon>Ecdysozoa</taxon>
        <taxon>Arthropoda</taxon>
        <taxon>Crustacea</taxon>
        <taxon>Multicrustacea</taxon>
        <taxon>Malacostraca</taxon>
        <taxon>Eumalacostraca</taxon>
        <taxon>Eucarida</taxon>
        <taxon>Decapoda</taxon>
        <taxon>Pleocyemata</taxon>
        <taxon>Brachyura</taxon>
        <taxon>Eubrachyura</taxon>
        <taxon>Portunoidea</taxon>
        <taxon>Portunidae</taxon>
        <taxon>Portuninae</taxon>
        <taxon>Portunus</taxon>
    </lineage>
</organism>
<keyword evidence="2" id="KW-1185">Reference proteome</keyword>
<evidence type="ECO:0000313" key="2">
    <source>
        <dbReference type="Proteomes" id="UP000324222"/>
    </source>
</evidence>
<evidence type="ECO:0000313" key="1">
    <source>
        <dbReference type="EMBL" id="MPC67831.1"/>
    </source>
</evidence>
<protein>
    <submittedName>
        <fullName evidence="1">Uncharacterized protein</fullName>
    </submittedName>
</protein>
<dbReference type="AlphaFoldDB" id="A0A5B7H5D7"/>
<dbReference type="EMBL" id="VSRR010026826">
    <property type="protein sequence ID" value="MPC67831.1"/>
    <property type="molecule type" value="Genomic_DNA"/>
</dbReference>